<evidence type="ECO:0000256" key="3">
    <source>
        <dbReference type="ARBA" id="ARBA00019439"/>
    </source>
</evidence>
<evidence type="ECO:0000256" key="2">
    <source>
        <dbReference type="ARBA" id="ARBA00009765"/>
    </source>
</evidence>
<keyword evidence="14" id="KW-1185">Reference proteome</keyword>
<evidence type="ECO:0000313" key="14">
    <source>
        <dbReference type="Proteomes" id="UP000077603"/>
    </source>
</evidence>
<dbReference type="AlphaFoldDB" id="A0A172Y8L3"/>
<dbReference type="PANTHER" id="PTHR47685:SF1">
    <property type="entry name" value="MAGNESIUM TRANSPORT PROTEIN CORA"/>
    <property type="match status" value="1"/>
</dbReference>
<evidence type="ECO:0000256" key="1">
    <source>
        <dbReference type="ARBA" id="ARBA00004429"/>
    </source>
</evidence>
<keyword evidence="6" id="KW-0997">Cell inner membrane</keyword>
<evidence type="ECO:0000256" key="9">
    <source>
        <dbReference type="ARBA" id="ARBA00022989"/>
    </source>
</evidence>
<protein>
    <recommendedName>
        <fullName evidence="3">Magnesium transport protein CorA</fullName>
    </recommendedName>
</protein>
<keyword evidence="10" id="KW-0406">Ion transport</keyword>
<dbReference type="GO" id="GO:0005886">
    <property type="term" value="C:plasma membrane"/>
    <property type="evidence" value="ECO:0007669"/>
    <property type="project" value="UniProtKB-SubCell"/>
</dbReference>
<dbReference type="SUPFAM" id="SSF143865">
    <property type="entry name" value="CorA soluble domain-like"/>
    <property type="match status" value="1"/>
</dbReference>
<dbReference type="Pfam" id="PF01544">
    <property type="entry name" value="CorA"/>
    <property type="match status" value="1"/>
</dbReference>
<dbReference type="eggNOG" id="COG0598">
    <property type="taxonomic scope" value="Bacteria"/>
</dbReference>
<dbReference type="InterPro" id="IPR002523">
    <property type="entry name" value="MgTranspt_CorA/ZnTranspt_ZntB"/>
</dbReference>
<dbReference type="GO" id="GO:0015095">
    <property type="term" value="F:magnesium ion transmembrane transporter activity"/>
    <property type="evidence" value="ECO:0007669"/>
    <property type="project" value="TreeGrafter"/>
</dbReference>
<dbReference type="InterPro" id="IPR050829">
    <property type="entry name" value="CorA_MIT"/>
</dbReference>
<dbReference type="FunFam" id="1.20.58.340:FF:000001">
    <property type="entry name" value="Magnesium transport protein CorA"/>
    <property type="match status" value="1"/>
</dbReference>
<dbReference type="OrthoDB" id="9803416at2"/>
<evidence type="ECO:0000256" key="11">
    <source>
        <dbReference type="ARBA" id="ARBA00023136"/>
    </source>
</evidence>
<dbReference type="GO" id="GO:0015099">
    <property type="term" value="F:nickel cation transmembrane transporter activity"/>
    <property type="evidence" value="ECO:0007669"/>
    <property type="project" value="TreeGrafter"/>
</dbReference>
<dbReference type="InterPro" id="IPR045861">
    <property type="entry name" value="CorA_cytoplasmic_dom"/>
</dbReference>
<keyword evidence="5" id="KW-1003">Cell membrane</keyword>
<dbReference type="InterPro" id="IPR045863">
    <property type="entry name" value="CorA_TM1_TM2"/>
</dbReference>
<evidence type="ECO:0000256" key="12">
    <source>
        <dbReference type="ARBA" id="ARBA00034269"/>
    </source>
</evidence>
<dbReference type="SUPFAM" id="SSF144083">
    <property type="entry name" value="Magnesium transport protein CorA, transmembrane region"/>
    <property type="match status" value="1"/>
</dbReference>
<dbReference type="Gene3D" id="1.20.58.340">
    <property type="entry name" value="Magnesium transport protein CorA, transmembrane region"/>
    <property type="match status" value="2"/>
</dbReference>
<organism evidence="13 14">
    <name type="scientific">Brevundimonas naejangsanensis</name>
    <dbReference type="NCBI Taxonomy" id="588932"/>
    <lineage>
        <taxon>Bacteria</taxon>
        <taxon>Pseudomonadati</taxon>
        <taxon>Pseudomonadota</taxon>
        <taxon>Alphaproteobacteria</taxon>
        <taxon>Caulobacterales</taxon>
        <taxon>Caulobacteraceae</taxon>
        <taxon>Brevundimonas</taxon>
    </lineage>
</organism>
<sequence length="326" mass="35844">MLNAYDWRADRLVRLDTTVDHGPACWIDLVSPTAQEAAALEILTGIDLPSRDEMDDVEPSARLYAEDGGVFMIAAVATDLETHDPIKTPVTFILKGGRLVTVSYGQPRSFQTFIAHATHKPGERLASGEAVMMGLIEAVIDRYADALETKGLELDAISRMIFRKRDPKAMESHNLQAVIRDIGRAGDFLGLIRESLSSLQRLLAYHAAVSGARAGSKADREGRQTVRLLQRDAAALSELSVSMSSKVTFLMDATLGLINLEQNQIIKIFSVAAVALLPPTLIASIYGMNFDVMPELHWRYGYPAAVGAMILSAALPYFVFRKKRWL</sequence>
<keyword evidence="4" id="KW-0813">Transport</keyword>
<dbReference type="Gene3D" id="3.30.460.20">
    <property type="entry name" value="CorA soluble domain-like"/>
    <property type="match status" value="1"/>
</dbReference>
<comment type="subcellular location">
    <subcellularLocation>
        <location evidence="1">Cell inner membrane</location>
        <topology evidence="1">Multi-pass membrane protein</topology>
    </subcellularLocation>
</comment>
<evidence type="ECO:0000256" key="5">
    <source>
        <dbReference type="ARBA" id="ARBA00022475"/>
    </source>
</evidence>
<evidence type="ECO:0000256" key="10">
    <source>
        <dbReference type="ARBA" id="ARBA00023065"/>
    </source>
</evidence>
<accession>A0A172Y8L3</accession>
<keyword evidence="11" id="KW-0472">Membrane</keyword>
<reference evidence="13 14" key="1">
    <citation type="journal article" date="2014" name="Genome Announc.">
        <title>Genome Sequence of a Promising Hydrogen-Producing Facultative Anaerobic Bacterium, Brevundimonas naejangsanensis Strain B1.</title>
        <authorList>
            <person name="Su H."/>
            <person name="Zhang T."/>
            <person name="Bao M."/>
            <person name="Jiang Y."/>
            <person name="Wang Y."/>
            <person name="Tan T."/>
        </authorList>
    </citation>
    <scope>NUCLEOTIDE SEQUENCE [LARGE SCALE GENOMIC DNA]</scope>
    <source>
        <strain evidence="13 14">B1</strain>
    </source>
</reference>
<gene>
    <name evidence="13" type="ORF">DA69_12900</name>
</gene>
<dbReference type="GO" id="GO:0015087">
    <property type="term" value="F:cobalt ion transmembrane transporter activity"/>
    <property type="evidence" value="ECO:0007669"/>
    <property type="project" value="TreeGrafter"/>
</dbReference>
<name>A0A172Y8L3_9CAUL</name>
<proteinExistence type="inferred from homology"/>
<dbReference type="EMBL" id="CP015614">
    <property type="protein sequence ID" value="ANF55558.1"/>
    <property type="molecule type" value="Genomic_DNA"/>
</dbReference>
<evidence type="ECO:0000256" key="8">
    <source>
        <dbReference type="ARBA" id="ARBA00022842"/>
    </source>
</evidence>
<dbReference type="KEGG" id="bne:DA69_12900"/>
<dbReference type="PANTHER" id="PTHR47685">
    <property type="entry name" value="MAGNESIUM TRANSPORT PROTEIN CORA"/>
    <property type="match status" value="1"/>
</dbReference>
<dbReference type="CDD" id="cd12837">
    <property type="entry name" value="EcCorA-like_u1"/>
    <property type="match status" value="1"/>
</dbReference>
<comment type="similarity">
    <text evidence="2">Belongs to the CorA metal ion transporter (MIT) (TC 1.A.35) family.</text>
</comment>
<comment type="catalytic activity">
    <reaction evidence="12">
        <text>Mg(2+)(in) = Mg(2+)(out)</text>
        <dbReference type="Rhea" id="RHEA:29827"/>
        <dbReference type="ChEBI" id="CHEBI:18420"/>
    </reaction>
</comment>
<evidence type="ECO:0000313" key="13">
    <source>
        <dbReference type="EMBL" id="ANF55558.1"/>
    </source>
</evidence>
<dbReference type="RefSeq" id="WP_025976313.1">
    <property type="nucleotide sequence ID" value="NZ_CP015614.1"/>
</dbReference>
<dbReference type="Proteomes" id="UP000077603">
    <property type="component" value="Chromosome"/>
</dbReference>
<keyword evidence="9" id="KW-1133">Transmembrane helix</keyword>
<evidence type="ECO:0000256" key="4">
    <source>
        <dbReference type="ARBA" id="ARBA00022448"/>
    </source>
</evidence>
<evidence type="ECO:0000256" key="7">
    <source>
        <dbReference type="ARBA" id="ARBA00022692"/>
    </source>
</evidence>
<keyword evidence="8" id="KW-0460">Magnesium</keyword>
<evidence type="ECO:0000256" key="6">
    <source>
        <dbReference type="ARBA" id="ARBA00022519"/>
    </source>
</evidence>
<keyword evidence="7" id="KW-0812">Transmembrane</keyword>